<proteinExistence type="predicted"/>
<keyword evidence="2" id="KW-1185">Reference proteome</keyword>
<protein>
    <recommendedName>
        <fullName evidence="3">DUF4129 domain-containing protein</fullName>
    </recommendedName>
</protein>
<organism evidence="1 2">
    <name type="scientific">Paenibacillus cisolokensis</name>
    <dbReference type="NCBI Taxonomy" id="1658519"/>
    <lineage>
        <taxon>Bacteria</taxon>
        <taxon>Bacillati</taxon>
        <taxon>Bacillota</taxon>
        <taxon>Bacilli</taxon>
        <taxon>Bacillales</taxon>
        <taxon>Paenibacillaceae</taxon>
        <taxon>Paenibacillus</taxon>
    </lineage>
</organism>
<evidence type="ECO:0008006" key="3">
    <source>
        <dbReference type="Google" id="ProtNLM"/>
    </source>
</evidence>
<gene>
    <name evidence="1" type="ORF">PACILC2_04520</name>
</gene>
<comment type="caution">
    <text evidence="1">The sequence shown here is derived from an EMBL/GenBank/DDBJ whole genome shotgun (WGS) entry which is preliminary data.</text>
</comment>
<evidence type="ECO:0000313" key="1">
    <source>
        <dbReference type="EMBL" id="GIQ61884.1"/>
    </source>
</evidence>
<dbReference type="Proteomes" id="UP000680304">
    <property type="component" value="Unassembled WGS sequence"/>
</dbReference>
<dbReference type="RefSeq" id="WP_213527121.1">
    <property type="nucleotide sequence ID" value="NZ_BOVJ01000013.1"/>
</dbReference>
<reference evidence="1 2" key="1">
    <citation type="submission" date="2021-04" db="EMBL/GenBank/DDBJ databases">
        <title>Draft genome sequence of Paenibacillus cisolokensis, LC2-13A.</title>
        <authorList>
            <person name="Uke A."/>
            <person name="Chhe C."/>
            <person name="Baramee S."/>
            <person name="Kosugi A."/>
        </authorList>
    </citation>
    <scope>NUCLEOTIDE SEQUENCE [LARGE SCALE GENOMIC DNA]</scope>
    <source>
        <strain evidence="1 2">LC2-13A</strain>
    </source>
</reference>
<name>A0ABQ4N135_9BACL</name>
<dbReference type="EMBL" id="BOVJ01000013">
    <property type="protein sequence ID" value="GIQ61884.1"/>
    <property type="molecule type" value="Genomic_DNA"/>
</dbReference>
<evidence type="ECO:0000313" key="2">
    <source>
        <dbReference type="Proteomes" id="UP000680304"/>
    </source>
</evidence>
<accession>A0ABQ4N135</accession>
<sequence>MTSRREMNRHYAQAVICELQRIGYSSEQAKGVFFRHYRDMKRTFGLEPNVHDFAMLIDEFERAINRKYNPNDPNSIYVGHLRDRLKRKNDGIKTM</sequence>